<gene>
    <name evidence="5 6" type="primary">sepF</name>
    <name evidence="6" type="ORF">JDV75_05845</name>
</gene>
<organism evidence="6 7">
    <name type="scientific">Corynebacterium meridianum</name>
    <dbReference type="NCBI Taxonomy" id="2765363"/>
    <lineage>
        <taxon>Bacteria</taxon>
        <taxon>Bacillati</taxon>
        <taxon>Actinomycetota</taxon>
        <taxon>Actinomycetes</taxon>
        <taxon>Mycobacteriales</taxon>
        <taxon>Corynebacteriaceae</taxon>
        <taxon>Corynebacterium</taxon>
    </lineage>
</organism>
<dbReference type="GO" id="GO:0043093">
    <property type="term" value="P:FtsZ-dependent cytokinesis"/>
    <property type="evidence" value="ECO:0007669"/>
    <property type="project" value="UniProtKB-UniRule"/>
</dbReference>
<evidence type="ECO:0000256" key="2">
    <source>
        <dbReference type="ARBA" id="ARBA00023210"/>
    </source>
</evidence>
<dbReference type="Pfam" id="PF04472">
    <property type="entry name" value="SepF"/>
    <property type="match status" value="1"/>
</dbReference>
<evidence type="ECO:0000256" key="4">
    <source>
        <dbReference type="ARBA" id="ARBA00044936"/>
    </source>
</evidence>
<comment type="caution">
    <text evidence="6">The sequence shown here is derived from an EMBL/GenBank/DDBJ whole genome shotgun (WGS) entry which is preliminary data.</text>
</comment>
<keyword evidence="7" id="KW-1185">Reference proteome</keyword>
<keyword evidence="1 5" id="KW-0132">Cell division</keyword>
<reference evidence="6" key="1">
    <citation type="submission" date="2020-12" db="EMBL/GenBank/DDBJ databases">
        <title>Genome public.</title>
        <authorList>
            <person name="Sun Q."/>
        </authorList>
    </citation>
    <scope>NUCLEOTIDE SEQUENCE</scope>
    <source>
        <strain evidence="6">CCM 8863</strain>
    </source>
</reference>
<protein>
    <recommendedName>
        <fullName evidence="5">Cell division protein SepF</fullName>
    </recommendedName>
</protein>
<dbReference type="EMBL" id="JAEIOS010000011">
    <property type="protein sequence ID" value="MBI8989282.1"/>
    <property type="molecule type" value="Genomic_DNA"/>
</dbReference>
<dbReference type="PANTHER" id="PTHR35798">
    <property type="entry name" value="CELL DIVISION PROTEIN SEPF"/>
    <property type="match status" value="1"/>
</dbReference>
<accession>A0A934I6J9</accession>
<comment type="subcellular location">
    <subcellularLocation>
        <location evidence="5">Cytoplasm</location>
    </subcellularLocation>
    <text evidence="5">Localizes to the division site, in a FtsZ-dependent manner.</text>
</comment>
<evidence type="ECO:0000256" key="5">
    <source>
        <dbReference type="HAMAP-Rule" id="MF_01197"/>
    </source>
</evidence>
<proteinExistence type="inferred from homology"/>
<dbReference type="InterPro" id="IPR023052">
    <property type="entry name" value="Cell_div_SepF"/>
</dbReference>
<dbReference type="Proteomes" id="UP000645966">
    <property type="component" value="Unassembled WGS sequence"/>
</dbReference>
<evidence type="ECO:0000256" key="3">
    <source>
        <dbReference type="ARBA" id="ARBA00023306"/>
    </source>
</evidence>
<keyword evidence="2 5" id="KW-0717">Septation</keyword>
<dbReference type="AlphaFoldDB" id="A0A934I6J9"/>
<comment type="function">
    <text evidence="4 5">Cell division protein that is part of the divisome complex and is recruited early to the Z-ring. Probably stimulates Z-ring formation, perhaps through the cross-linking of FtsZ protofilaments. Its function overlaps with FtsA.</text>
</comment>
<dbReference type="InterPro" id="IPR007561">
    <property type="entry name" value="Cell_div_SepF/SepF-rel"/>
</dbReference>
<sequence>MSSVKKFKEFFGLAPYEDGPHDAAYYRDDVDYDDTVAPGDNYAPVTRAAGRGYSYGSPRPAYEPQSYAATIVPVRLVSFKQCTRVGEPFRAGDAVVIDLNSMDREEARRVIDFAAGLVFALRGEMRKLSPLTFALIPDDVEVTIAELEEAAGIR</sequence>
<dbReference type="HAMAP" id="MF_01197">
    <property type="entry name" value="SepF"/>
    <property type="match status" value="1"/>
</dbReference>
<keyword evidence="3 5" id="KW-0131">Cell cycle</keyword>
<comment type="similarity">
    <text evidence="5">Belongs to the SepF family.</text>
</comment>
<dbReference type="GO" id="GO:0005737">
    <property type="term" value="C:cytoplasm"/>
    <property type="evidence" value="ECO:0007669"/>
    <property type="project" value="UniProtKB-SubCell"/>
</dbReference>
<comment type="subunit">
    <text evidence="5">Homodimer. Interacts with FtsZ.</text>
</comment>
<dbReference type="GO" id="GO:0000917">
    <property type="term" value="P:division septum assembly"/>
    <property type="evidence" value="ECO:0007669"/>
    <property type="project" value="UniProtKB-KW"/>
</dbReference>
<dbReference type="PANTHER" id="PTHR35798:SF1">
    <property type="entry name" value="CELL DIVISION PROTEIN SEPF"/>
    <property type="match status" value="1"/>
</dbReference>
<keyword evidence="5" id="KW-0963">Cytoplasm</keyword>
<evidence type="ECO:0000256" key="1">
    <source>
        <dbReference type="ARBA" id="ARBA00022618"/>
    </source>
</evidence>
<dbReference type="InterPro" id="IPR038594">
    <property type="entry name" value="SepF-like_sf"/>
</dbReference>
<name>A0A934I6J9_9CORY</name>
<dbReference type="RefSeq" id="WP_198738278.1">
    <property type="nucleotide sequence ID" value="NZ_JAEIOS010000011.1"/>
</dbReference>
<dbReference type="Gene3D" id="3.30.110.150">
    <property type="entry name" value="SepF-like protein"/>
    <property type="match status" value="1"/>
</dbReference>
<evidence type="ECO:0000313" key="7">
    <source>
        <dbReference type="Proteomes" id="UP000645966"/>
    </source>
</evidence>
<evidence type="ECO:0000313" key="6">
    <source>
        <dbReference type="EMBL" id="MBI8989282.1"/>
    </source>
</evidence>